<evidence type="ECO:0000256" key="3">
    <source>
        <dbReference type="ARBA" id="ARBA00010617"/>
    </source>
</evidence>
<evidence type="ECO:0000256" key="7">
    <source>
        <dbReference type="ARBA" id="ARBA00023004"/>
    </source>
</evidence>
<keyword evidence="6" id="KW-0560">Oxidoreductase</keyword>
<evidence type="ECO:0000256" key="8">
    <source>
        <dbReference type="ARBA" id="ARBA00023033"/>
    </source>
</evidence>
<proteinExistence type="inferred from homology"/>
<keyword evidence="4 9" id="KW-0349">Heme</keyword>
<comment type="cofactor">
    <cofactor evidence="1 9">
        <name>heme</name>
        <dbReference type="ChEBI" id="CHEBI:30413"/>
    </cofactor>
</comment>
<accession>A0A9P5N386</accession>
<feature type="binding site" description="axial binding residue" evidence="9">
    <location>
        <position position="470"/>
    </location>
    <ligand>
        <name>heme</name>
        <dbReference type="ChEBI" id="CHEBI:30413"/>
    </ligand>
    <ligandPart>
        <name>Fe</name>
        <dbReference type="ChEBI" id="CHEBI:18248"/>
    </ligandPart>
</feature>
<dbReference type="GO" id="GO:0016705">
    <property type="term" value="F:oxidoreductase activity, acting on paired donors, with incorporation or reduction of molecular oxygen"/>
    <property type="evidence" value="ECO:0007669"/>
    <property type="project" value="InterPro"/>
</dbReference>
<comment type="pathway">
    <text evidence="2">Secondary metabolite biosynthesis.</text>
</comment>
<keyword evidence="12" id="KW-1185">Reference proteome</keyword>
<evidence type="ECO:0000256" key="5">
    <source>
        <dbReference type="ARBA" id="ARBA00022723"/>
    </source>
</evidence>
<dbReference type="GO" id="GO:0005506">
    <property type="term" value="F:iron ion binding"/>
    <property type="evidence" value="ECO:0007669"/>
    <property type="project" value="InterPro"/>
</dbReference>
<keyword evidence="7 9" id="KW-0408">Iron</keyword>
<evidence type="ECO:0000313" key="12">
    <source>
        <dbReference type="Proteomes" id="UP000759537"/>
    </source>
</evidence>
<name>A0A9P5N386_9AGAM</name>
<evidence type="ECO:0000256" key="2">
    <source>
        <dbReference type="ARBA" id="ARBA00005179"/>
    </source>
</evidence>
<protein>
    <submittedName>
        <fullName evidence="11">Cytochrome P450</fullName>
    </submittedName>
</protein>
<dbReference type="InterPro" id="IPR036396">
    <property type="entry name" value="Cyt_P450_sf"/>
</dbReference>
<evidence type="ECO:0000256" key="6">
    <source>
        <dbReference type="ARBA" id="ARBA00023002"/>
    </source>
</evidence>
<dbReference type="Proteomes" id="UP000759537">
    <property type="component" value="Unassembled WGS sequence"/>
</dbReference>
<dbReference type="OrthoDB" id="2789670at2759"/>
<feature type="transmembrane region" description="Helical" evidence="10">
    <location>
        <begin position="31"/>
        <end position="48"/>
    </location>
</feature>
<evidence type="ECO:0000313" key="11">
    <source>
        <dbReference type="EMBL" id="KAF8485182.1"/>
    </source>
</evidence>
<comment type="similarity">
    <text evidence="3">Belongs to the cytochrome P450 family.</text>
</comment>
<dbReference type="AlphaFoldDB" id="A0A9P5N386"/>
<reference evidence="11" key="2">
    <citation type="journal article" date="2020" name="Nat. Commun.">
        <title>Large-scale genome sequencing of mycorrhizal fungi provides insights into the early evolution of symbiotic traits.</title>
        <authorList>
            <person name="Miyauchi S."/>
            <person name="Kiss E."/>
            <person name="Kuo A."/>
            <person name="Drula E."/>
            <person name="Kohler A."/>
            <person name="Sanchez-Garcia M."/>
            <person name="Morin E."/>
            <person name="Andreopoulos B."/>
            <person name="Barry K.W."/>
            <person name="Bonito G."/>
            <person name="Buee M."/>
            <person name="Carver A."/>
            <person name="Chen C."/>
            <person name="Cichocki N."/>
            <person name="Clum A."/>
            <person name="Culley D."/>
            <person name="Crous P.W."/>
            <person name="Fauchery L."/>
            <person name="Girlanda M."/>
            <person name="Hayes R.D."/>
            <person name="Keri Z."/>
            <person name="LaButti K."/>
            <person name="Lipzen A."/>
            <person name="Lombard V."/>
            <person name="Magnuson J."/>
            <person name="Maillard F."/>
            <person name="Murat C."/>
            <person name="Nolan M."/>
            <person name="Ohm R.A."/>
            <person name="Pangilinan J."/>
            <person name="Pereira M.F."/>
            <person name="Perotto S."/>
            <person name="Peter M."/>
            <person name="Pfister S."/>
            <person name="Riley R."/>
            <person name="Sitrit Y."/>
            <person name="Stielow J.B."/>
            <person name="Szollosi G."/>
            <person name="Zifcakova L."/>
            <person name="Stursova M."/>
            <person name="Spatafora J.W."/>
            <person name="Tedersoo L."/>
            <person name="Vaario L.M."/>
            <person name="Yamada A."/>
            <person name="Yan M."/>
            <person name="Wang P."/>
            <person name="Xu J."/>
            <person name="Bruns T."/>
            <person name="Baldrian P."/>
            <person name="Vilgalys R."/>
            <person name="Dunand C."/>
            <person name="Henrissat B."/>
            <person name="Grigoriev I.V."/>
            <person name="Hibbett D."/>
            <person name="Nagy L.G."/>
            <person name="Martin F.M."/>
        </authorList>
    </citation>
    <scope>NUCLEOTIDE SEQUENCE</scope>
    <source>
        <strain evidence="11">Prilba</strain>
    </source>
</reference>
<dbReference type="PANTHER" id="PTHR46300:SF7">
    <property type="entry name" value="P450, PUTATIVE (EUROFUNG)-RELATED"/>
    <property type="match status" value="1"/>
</dbReference>
<comment type="caution">
    <text evidence="11">The sequence shown here is derived from an EMBL/GenBank/DDBJ whole genome shotgun (WGS) entry which is preliminary data.</text>
</comment>
<organism evidence="11 12">
    <name type="scientific">Russula ochroleuca</name>
    <dbReference type="NCBI Taxonomy" id="152965"/>
    <lineage>
        <taxon>Eukaryota</taxon>
        <taxon>Fungi</taxon>
        <taxon>Dikarya</taxon>
        <taxon>Basidiomycota</taxon>
        <taxon>Agaricomycotina</taxon>
        <taxon>Agaricomycetes</taxon>
        <taxon>Russulales</taxon>
        <taxon>Russulaceae</taxon>
        <taxon>Russula</taxon>
    </lineage>
</organism>
<dbReference type="Pfam" id="PF00067">
    <property type="entry name" value="p450"/>
    <property type="match status" value="1"/>
</dbReference>
<evidence type="ECO:0000256" key="9">
    <source>
        <dbReference type="PIRSR" id="PIRSR602401-1"/>
    </source>
</evidence>
<dbReference type="Gene3D" id="1.10.630.10">
    <property type="entry name" value="Cytochrome P450"/>
    <property type="match status" value="1"/>
</dbReference>
<reference evidence="11" key="1">
    <citation type="submission" date="2019-10" db="EMBL/GenBank/DDBJ databases">
        <authorList>
            <consortium name="DOE Joint Genome Institute"/>
            <person name="Kuo A."/>
            <person name="Miyauchi S."/>
            <person name="Kiss E."/>
            <person name="Drula E."/>
            <person name="Kohler A."/>
            <person name="Sanchez-Garcia M."/>
            <person name="Andreopoulos B."/>
            <person name="Barry K.W."/>
            <person name="Bonito G."/>
            <person name="Buee M."/>
            <person name="Carver A."/>
            <person name="Chen C."/>
            <person name="Cichocki N."/>
            <person name="Clum A."/>
            <person name="Culley D."/>
            <person name="Crous P.W."/>
            <person name="Fauchery L."/>
            <person name="Girlanda M."/>
            <person name="Hayes R."/>
            <person name="Keri Z."/>
            <person name="LaButti K."/>
            <person name="Lipzen A."/>
            <person name="Lombard V."/>
            <person name="Magnuson J."/>
            <person name="Maillard F."/>
            <person name="Morin E."/>
            <person name="Murat C."/>
            <person name="Nolan M."/>
            <person name="Ohm R."/>
            <person name="Pangilinan J."/>
            <person name="Pereira M."/>
            <person name="Perotto S."/>
            <person name="Peter M."/>
            <person name="Riley R."/>
            <person name="Sitrit Y."/>
            <person name="Stielow B."/>
            <person name="Szollosi G."/>
            <person name="Zifcakova L."/>
            <person name="Stursova M."/>
            <person name="Spatafora J.W."/>
            <person name="Tedersoo L."/>
            <person name="Vaario L.-M."/>
            <person name="Yamada A."/>
            <person name="Yan M."/>
            <person name="Wang P."/>
            <person name="Xu J."/>
            <person name="Bruns T."/>
            <person name="Baldrian P."/>
            <person name="Vilgalys R."/>
            <person name="Henrissat B."/>
            <person name="Grigoriev I.V."/>
            <person name="Hibbett D."/>
            <person name="Nagy L.G."/>
            <person name="Martin F.M."/>
        </authorList>
    </citation>
    <scope>NUCLEOTIDE SEQUENCE</scope>
    <source>
        <strain evidence="11">Prilba</strain>
    </source>
</reference>
<dbReference type="GO" id="GO:0020037">
    <property type="term" value="F:heme binding"/>
    <property type="evidence" value="ECO:0007669"/>
    <property type="project" value="InterPro"/>
</dbReference>
<dbReference type="InterPro" id="IPR002401">
    <property type="entry name" value="Cyt_P450_E_grp-I"/>
</dbReference>
<keyword evidence="5 9" id="KW-0479">Metal-binding</keyword>
<sequence length="567" mass="64099">MSSLSASSFRLLEAFKSSLRPGQFLQTVQDHGIILIGVIFGLIVLYAARYITSPYRKVPPGPRGYPIIGNLLEMSGGLAGQWLKYAGWHKKYGDLTYLNVAGQPVVIINSRKVAADLLDRRSAKYSDRPRNAVIDIMTRELFFVFTENGDTWRRMRNTANEGFSKSAVKGFYETQNTEAVVLASELLVHPTQWDRHFRHAPASVTLSILYGYPTFKSDMDPIVVAINDFAERIFKAGSTGNYLVHFFPWLRYFPSSLAKWKRDAEAWYKQDTAMFERLFQTAEENVAKGEDDKSVAATLIREREKNKLSPIERVWYGGTMYFGGADTTSVTLAWWLLAMLAYPETQARAHAELDAVVGRARPPTFADRPHLPYVHAMVKEALRWRPAGPLGAPHQSTADDMYEGMYIPKGTICIANVMHMNRDPVLFGKNTDDFDPSRHLDGSGYLGSGVSDSTLKEHGHFTYGFGRRNCVGRYMADNSLFIDMAVMLWATKFERKKDASGRFLPLNLEGWVDVGLVVLVDFITYSYVDANVGIYFRRRPIPFEAEITPRFPEAPAMLAQERELRGL</sequence>
<evidence type="ECO:0000256" key="1">
    <source>
        <dbReference type="ARBA" id="ARBA00001971"/>
    </source>
</evidence>
<dbReference type="InterPro" id="IPR001128">
    <property type="entry name" value="Cyt_P450"/>
</dbReference>
<dbReference type="GO" id="GO:0004497">
    <property type="term" value="F:monooxygenase activity"/>
    <property type="evidence" value="ECO:0007669"/>
    <property type="project" value="UniProtKB-KW"/>
</dbReference>
<dbReference type="PRINTS" id="PR00463">
    <property type="entry name" value="EP450I"/>
</dbReference>
<gene>
    <name evidence="11" type="ORF">DFH94DRAFT_689526</name>
</gene>
<keyword evidence="8" id="KW-0503">Monooxygenase</keyword>
<keyword evidence="10" id="KW-1133">Transmembrane helix</keyword>
<evidence type="ECO:0000256" key="4">
    <source>
        <dbReference type="ARBA" id="ARBA00022617"/>
    </source>
</evidence>
<dbReference type="PRINTS" id="PR00385">
    <property type="entry name" value="P450"/>
</dbReference>
<keyword evidence="10" id="KW-0472">Membrane</keyword>
<dbReference type="SUPFAM" id="SSF48264">
    <property type="entry name" value="Cytochrome P450"/>
    <property type="match status" value="1"/>
</dbReference>
<evidence type="ECO:0000256" key="10">
    <source>
        <dbReference type="SAM" id="Phobius"/>
    </source>
</evidence>
<dbReference type="InterPro" id="IPR050364">
    <property type="entry name" value="Cytochrome_P450_fung"/>
</dbReference>
<dbReference type="CDD" id="cd11065">
    <property type="entry name" value="CYP64-like"/>
    <property type="match status" value="1"/>
</dbReference>
<dbReference type="PANTHER" id="PTHR46300">
    <property type="entry name" value="P450, PUTATIVE (EUROFUNG)-RELATED-RELATED"/>
    <property type="match status" value="1"/>
</dbReference>
<keyword evidence="10" id="KW-0812">Transmembrane</keyword>
<dbReference type="EMBL" id="WHVB01000003">
    <property type="protein sequence ID" value="KAF8485182.1"/>
    <property type="molecule type" value="Genomic_DNA"/>
</dbReference>